<proteinExistence type="predicted"/>
<dbReference type="STRING" id="1123360.thalar_00665"/>
<evidence type="ECO:0000313" key="3">
    <source>
        <dbReference type="Proteomes" id="UP000015351"/>
    </source>
</evidence>
<keyword evidence="3" id="KW-1185">Reference proteome</keyword>
<sequence>MRGRVTLNTKEIGNVSESVIDIIDELEEMDDGRTVGDVVERLEHRGTAPFLIVPPLIELSPIGSVPGVPTVLAMFAALFAAQIVLGRSHLWIPDVIARRSVPDDKTEKTLKAMRPYAKWVDDKLSGKRFHLLVEEPARRVAATVVLGLCMVVPPMEVIPWASSLPMSAILCIGLALLFQNGVLMLFAGAFSVAALYGVFSLLT</sequence>
<dbReference type="PANTHER" id="PTHR41795:SF1">
    <property type="entry name" value="EXOPOLYSACCHARIDE SYNTHESIS PROTEIN"/>
    <property type="match status" value="1"/>
</dbReference>
<dbReference type="PANTHER" id="PTHR41795">
    <property type="entry name" value="EXOPOLYSACCHARIDE SYNTHESIS PROTEIN"/>
    <property type="match status" value="1"/>
</dbReference>
<dbReference type="EMBL" id="AONI01000006">
    <property type="protein sequence ID" value="EPX81215.1"/>
    <property type="molecule type" value="Genomic_DNA"/>
</dbReference>
<keyword evidence="1" id="KW-0472">Membrane</keyword>
<comment type="caution">
    <text evidence="2">The sequence shown here is derived from an EMBL/GenBank/DDBJ whole genome shotgun (WGS) entry which is preliminary data.</text>
</comment>
<accession>S9RT21</accession>
<evidence type="ECO:0000256" key="1">
    <source>
        <dbReference type="SAM" id="Phobius"/>
    </source>
</evidence>
<dbReference type="AlphaFoldDB" id="S9RT21"/>
<evidence type="ECO:0000313" key="2">
    <source>
        <dbReference type="EMBL" id="EPX81215.1"/>
    </source>
</evidence>
<keyword evidence="1" id="KW-0812">Transmembrane</keyword>
<protein>
    <submittedName>
        <fullName evidence="2">Exopolysaccharide synthesis, ExoD</fullName>
    </submittedName>
</protein>
<dbReference type="PIRSF" id="PIRSF033239">
    <property type="entry name" value="ExoD"/>
    <property type="match status" value="1"/>
</dbReference>
<organism evidence="2 3">
    <name type="scientific">Litoreibacter arenae DSM 19593</name>
    <dbReference type="NCBI Taxonomy" id="1123360"/>
    <lineage>
        <taxon>Bacteria</taxon>
        <taxon>Pseudomonadati</taxon>
        <taxon>Pseudomonadota</taxon>
        <taxon>Alphaproteobacteria</taxon>
        <taxon>Rhodobacterales</taxon>
        <taxon>Roseobacteraceae</taxon>
        <taxon>Litoreibacter</taxon>
    </lineage>
</organism>
<name>S9RT21_9RHOB</name>
<feature type="transmembrane region" description="Helical" evidence="1">
    <location>
        <begin position="183"/>
        <end position="202"/>
    </location>
</feature>
<keyword evidence="1" id="KW-1133">Transmembrane helix</keyword>
<gene>
    <name evidence="2" type="ORF">thalar_00665</name>
</gene>
<dbReference type="Pfam" id="PF06055">
    <property type="entry name" value="ExoD"/>
    <property type="match status" value="1"/>
</dbReference>
<dbReference type="InterPro" id="IPR010331">
    <property type="entry name" value="ExoD"/>
</dbReference>
<dbReference type="eggNOG" id="COG3932">
    <property type="taxonomic scope" value="Bacteria"/>
</dbReference>
<dbReference type="HOGENOM" id="CLU_093444_1_0_5"/>
<dbReference type="Proteomes" id="UP000015351">
    <property type="component" value="Unassembled WGS sequence"/>
</dbReference>
<reference evidence="3" key="1">
    <citation type="journal article" date="2013" name="Stand. Genomic Sci.">
        <title>Genome sequence of the Litoreibacter arenae type strain (DSM 19593(T)), a member of the Roseobacter clade isolated from sea sand.</title>
        <authorList>
            <person name="Riedel T."/>
            <person name="Fiebig A."/>
            <person name="Petersen J."/>
            <person name="Gronow S."/>
            <person name="Kyrpides N.C."/>
            <person name="Goker M."/>
            <person name="Klenk H.P."/>
        </authorList>
    </citation>
    <scope>NUCLEOTIDE SEQUENCE [LARGE SCALE GENOMIC DNA]</scope>
    <source>
        <strain evidence="3">DSM 19593</strain>
    </source>
</reference>